<dbReference type="STRING" id="1462993.A6V36_17485"/>
<keyword evidence="6" id="KW-0418">Kinase</keyword>
<dbReference type="PRINTS" id="PR00344">
    <property type="entry name" value="BCTRLSENSOR"/>
</dbReference>
<evidence type="ECO:0000256" key="4">
    <source>
        <dbReference type="ARBA" id="ARBA00022679"/>
    </source>
</evidence>
<dbReference type="PROSITE" id="PS50109">
    <property type="entry name" value="HIS_KIN"/>
    <property type="match status" value="1"/>
</dbReference>
<keyword evidence="4" id="KW-0808">Transferase</keyword>
<feature type="domain" description="Histidine kinase" evidence="9">
    <location>
        <begin position="128"/>
        <end position="344"/>
    </location>
</feature>
<dbReference type="Proteomes" id="UP000078116">
    <property type="component" value="Unassembled WGS sequence"/>
</dbReference>
<keyword evidence="3" id="KW-0597">Phosphoprotein</keyword>
<dbReference type="PANTHER" id="PTHR43065:SF10">
    <property type="entry name" value="PEROXIDE STRESS-ACTIVATED HISTIDINE KINASE MAK3"/>
    <property type="match status" value="1"/>
</dbReference>
<keyword evidence="8" id="KW-0902">Two-component regulatory system</keyword>
<dbReference type="GO" id="GO:0000155">
    <property type="term" value="F:phosphorelay sensor kinase activity"/>
    <property type="evidence" value="ECO:0007669"/>
    <property type="project" value="InterPro"/>
</dbReference>
<dbReference type="InterPro" id="IPR005467">
    <property type="entry name" value="His_kinase_dom"/>
</dbReference>
<dbReference type="GO" id="GO:0005524">
    <property type="term" value="F:ATP binding"/>
    <property type="evidence" value="ECO:0007669"/>
    <property type="project" value="UniProtKB-KW"/>
</dbReference>
<feature type="domain" description="PAS" evidence="10">
    <location>
        <begin position="1"/>
        <end position="34"/>
    </location>
</feature>
<dbReference type="SMART" id="SM00388">
    <property type="entry name" value="HisKA"/>
    <property type="match status" value="1"/>
</dbReference>
<dbReference type="EMBL" id="LXKA01000055">
    <property type="protein sequence ID" value="OAJ65230.1"/>
    <property type="molecule type" value="Genomic_DNA"/>
</dbReference>
<sequence length="351" mass="37960">MPIAILGISKAGRITFINERGRELFGYRSDELDGACASLLIPAWSTHGVHVIAPKPPFATSVLRTVVARCHDGAEFPAEVTTSQCRVDGVPILLAVVVERSERDELHRNRQELAHLARVSALGELAGSLAHELNQPLTAILSNSQAAQRFMEADPINLREVRETLKDIVADNRRAGEIIQKMRALVRKCDIEWQWVDVSGVVHDVASLVHSDAIVRGVRITIQVAPGLPSVRGDKVQLQQVLLNLMLNALDAVQDRTAADRLVAVQARVDTGGAVCLCVRDHGRGLTVDQMDKIFQPFFTSKPHGLGLGLSISRSIVGAHGGRIWAENNAEGGASFYVSLPAGNAAGPNRM</sequence>
<dbReference type="PANTHER" id="PTHR43065">
    <property type="entry name" value="SENSOR HISTIDINE KINASE"/>
    <property type="match status" value="1"/>
</dbReference>
<evidence type="ECO:0000313" key="13">
    <source>
        <dbReference type="Proteomes" id="UP000077961"/>
    </source>
</evidence>
<evidence type="ECO:0000313" key="12">
    <source>
        <dbReference type="EMBL" id="OAJ65230.1"/>
    </source>
</evidence>
<protein>
    <recommendedName>
        <fullName evidence="2">histidine kinase</fullName>
        <ecNumber evidence="2">2.7.13.3</ecNumber>
    </recommendedName>
</protein>
<dbReference type="SUPFAM" id="SSF47384">
    <property type="entry name" value="Homodimeric domain of signal transducing histidine kinase"/>
    <property type="match status" value="1"/>
</dbReference>
<evidence type="ECO:0000256" key="8">
    <source>
        <dbReference type="ARBA" id="ARBA00023012"/>
    </source>
</evidence>
<dbReference type="Gene3D" id="3.30.450.20">
    <property type="entry name" value="PAS domain"/>
    <property type="match status" value="1"/>
</dbReference>
<name>A0A1A9NFN6_9BURK</name>
<dbReference type="AlphaFoldDB" id="A0A1A9NFN6"/>
<dbReference type="InterPro" id="IPR035965">
    <property type="entry name" value="PAS-like_dom_sf"/>
</dbReference>
<dbReference type="Gene3D" id="3.30.565.10">
    <property type="entry name" value="Histidine kinase-like ATPase, C-terminal domain"/>
    <property type="match status" value="1"/>
</dbReference>
<evidence type="ECO:0000256" key="1">
    <source>
        <dbReference type="ARBA" id="ARBA00000085"/>
    </source>
</evidence>
<accession>A0A1A9NFN6</accession>
<keyword evidence="5" id="KW-0547">Nucleotide-binding</keyword>
<evidence type="ECO:0000313" key="11">
    <source>
        <dbReference type="EMBL" id="OAJ63908.1"/>
    </source>
</evidence>
<dbReference type="CDD" id="cd00130">
    <property type="entry name" value="PAS"/>
    <property type="match status" value="1"/>
</dbReference>
<dbReference type="PROSITE" id="PS50112">
    <property type="entry name" value="PAS"/>
    <property type="match status" value="1"/>
</dbReference>
<dbReference type="SMART" id="SM00387">
    <property type="entry name" value="HATPase_c"/>
    <property type="match status" value="1"/>
</dbReference>
<evidence type="ECO:0000256" key="3">
    <source>
        <dbReference type="ARBA" id="ARBA00022553"/>
    </source>
</evidence>
<dbReference type="SUPFAM" id="SSF55785">
    <property type="entry name" value="PYP-like sensor domain (PAS domain)"/>
    <property type="match status" value="1"/>
</dbReference>
<evidence type="ECO:0000256" key="2">
    <source>
        <dbReference type="ARBA" id="ARBA00012438"/>
    </source>
</evidence>
<dbReference type="InterPro" id="IPR036097">
    <property type="entry name" value="HisK_dim/P_sf"/>
</dbReference>
<dbReference type="Proteomes" id="UP000077961">
    <property type="component" value="Unassembled WGS sequence"/>
</dbReference>
<dbReference type="Pfam" id="PF00512">
    <property type="entry name" value="HisKA"/>
    <property type="match status" value="1"/>
</dbReference>
<comment type="catalytic activity">
    <reaction evidence="1">
        <text>ATP + protein L-histidine = ADP + protein N-phospho-L-histidine.</text>
        <dbReference type="EC" id="2.7.13.3"/>
    </reaction>
</comment>
<dbReference type="InterPro" id="IPR000014">
    <property type="entry name" value="PAS"/>
</dbReference>
<proteinExistence type="predicted"/>
<reference evidence="13 14" key="1">
    <citation type="submission" date="2016-04" db="EMBL/GenBank/DDBJ databases">
        <title>Reclassification of Paraburkholderia panaciterrae (Farh et al. 2015) Dobritsa &amp; Samadpour 2016 as a later homotypic synonym of Paraburkholderia ginsengiterrae (Farh et al. 2015) Dobritsa &amp; Samadpour 2016.</title>
        <authorList>
            <person name="Dobritsa A.P."/>
            <person name="Kutumbaka K."/>
            <person name="Samadpour M."/>
        </authorList>
    </citation>
    <scope>NUCLEOTIDE SEQUENCE [LARGE SCALE GENOMIC DNA]</scope>
    <source>
        <strain evidence="12 14">DCY85</strain>
        <strain evidence="11 13">DCY85-1</strain>
    </source>
</reference>
<dbReference type="InterPro" id="IPR036890">
    <property type="entry name" value="HATPase_C_sf"/>
</dbReference>
<evidence type="ECO:0000256" key="5">
    <source>
        <dbReference type="ARBA" id="ARBA00022741"/>
    </source>
</evidence>
<dbReference type="Gene3D" id="1.10.287.130">
    <property type="match status" value="1"/>
</dbReference>
<dbReference type="EC" id="2.7.13.3" evidence="2"/>
<keyword evidence="13" id="KW-1185">Reference proteome</keyword>
<evidence type="ECO:0000259" key="10">
    <source>
        <dbReference type="PROSITE" id="PS50112"/>
    </source>
</evidence>
<dbReference type="CDD" id="cd00082">
    <property type="entry name" value="HisKA"/>
    <property type="match status" value="1"/>
</dbReference>
<evidence type="ECO:0000256" key="6">
    <source>
        <dbReference type="ARBA" id="ARBA00022777"/>
    </source>
</evidence>
<keyword evidence="7" id="KW-0067">ATP-binding</keyword>
<comment type="caution">
    <text evidence="12">The sequence shown here is derived from an EMBL/GenBank/DDBJ whole genome shotgun (WGS) entry which is preliminary data.</text>
</comment>
<evidence type="ECO:0000256" key="7">
    <source>
        <dbReference type="ARBA" id="ARBA00022840"/>
    </source>
</evidence>
<dbReference type="InterPro" id="IPR004358">
    <property type="entry name" value="Sig_transdc_His_kin-like_C"/>
</dbReference>
<dbReference type="InterPro" id="IPR003661">
    <property type="entry name" value="HisK_dim/P_dom"/>
</dbReference>
<gene>
    <name evidence="11" type="ORF">A6V36_17485</name>
    <name evidence="12" type="ORF">A6V37_15920</name>
</gene>
<dbReference type="NCBIfam" id="TIGR00229">
    <property type="entry name" value="sensory_box"/>
    <property type="match status" value="1"/>
</dbReference>
<dbReference type="InterPro" id="IPR003594">
    <property type="entry name" value="HATPase_dom"/>
</dbReference>
<dbReference type="SUPFAM" id="SSF55874">
    <property type="entry name" value="ATPase domain of HSP90 chaperone/DNA topoisomerase II/histidine kinase"/>
    <property type="match status" value="1"/>
</dbReference>
<organism evidence="12 14">
    <name type="scientific">Paraburkholderia ginsengiterrae</name>
    <dbReference type="NCBI Taxonomy" id="1462993"/>
    <lineage>
        <taxon>Bacteria</taxon>
        <taxon>Pseudomonadati</taxon>
        <taxon>Pseudomonadota</taxon>
        <taxon>Betaproteobacteria</taxon>
        <taxon>Burkholderiales</taxon>
        <taxon>Burkholderiaceae</taxon>
        <taxon>Paraburkholderia</taxon>
    </lineage>
</organism>
<dbReference type="EMBL" id="LXJZ01000009">
    <property type="protein sequence ID" value="OAJ63908.1"/>
    <property type="molecule type" value="Genomic_DNA"/>
</dbReference>
<evidence type="ECO:0000313" key="14">
    <source>
        <dbReference type="Proteomes" id="UP000078116"/>
    </source>
</evidence>
<evidence type="ECO:0000259" key="9">
    <source>
        <dbReference type="PROSITE" id="PS50109"/>
    </source>
</evidence>
<dbReference type="Pfam" id="PF02518">
    <property type="entry name" value="HATPase_c"/>
    <property type="match status" value="1"/>
</dbReference>